<organism evidence="1">
    <name type="scientific">uncultured bacterium A1Q1_fos_515</name>
    <dbReference type="NCBI Taxonomy" id="1256581"/>
    <lineage>
        <taxon>Bacteria</taxon>
        <taxon>environmental samples</taxon>
    </lineage>
</organism>
<dbReference type="AlphaFoldDB" id="L7VUZ3"/>
<proteinExistence type="predicted"/>
<accession>L7VUZ3</accession>
<reference evidence="1" key="1">
    <citation type="submission" date="2012-09" db="EMBL/GenBank/DDBJ databases">
        <title>Metagenomic Characterization of a Microbial Community in Wastewater Detects High Levels of Antibiotic Resistance.</title>
        <authorList>
            <person name="Abrams M."/>
            <person name="Caldwell A."/>
            <person name="Vandaei E."/>
            <person name="Lee W."/>
            <person name="Perrott J."/>
            <person name="Khan S.Y."/>
            <person name="Ta J."/>
            <person name="Romero D."/>
            <person name="Nguyen V."/>
            <person name="Pourmand N."/>
            <person name="Ouverney C.C."/>
        </authorList>
    </citation>
    <scope>NUCLEOTIDE SEQUENCE</scope>
</reference>
<protein>
    <submittedName>
        <fullName evidence="1">Uncharacterized protein</fullName>
    </submittedName>
</protein>
<evidence type="ECO:0000313" key="1">
    <source>
        <dbReference type="EMBL" id="AGC71299.1"/>
    </source>
</evidence>
<dbReference type="EMBL" id="JX649868">
    <property type="protein sequence ID" value="AGC71299.1"/>
    <property type="molecule type" value="Genomic_DNA"/>
</dbReference>
<name>L7VUZ3_9BACT</name>
<sequence>MGSDASDGMECVRWYRSSGASQHCGEYLLNELAGNTTSRFLK</sequence>